<proteinExistence type="predicted"/>
<protein>
    <recommendedName>
        <fullName evidence="2">DUF7708 domain-containing protein</fullName>
    </recommendedName>
</protein>
<feature type="region of interest" description="Disordered" evidence="1">
    <location>
        <begin position="601"/>
        <end position="621"/>
    </location>
</feature>
<evidence type="ECO:0000259" key="2">
    <source>
        <dbReference type="Pfam" id="PF24809"/>
    </source>
</evidence>
<comment type="caution">
    <text evidence="3">The sequence shown here is derived from an EMBL/GenBank/DDBJ whole genome shotgun (WGS) entry which is preliminary data.</text>
</comment>
<dbReference type="Pfam" id="PF24809">
    <property type="entry name" value="DUF7708"/>
    <property type="match status" value="1"/>
</dbReference>
<keyword evidence="4" id="KW-1185">Reference proteome</keyword>
<gene>
    <name evidence="3" type="ORF">QR685DRAFT_576372</name>
</gene>
<feature type="domain" description="DUF7708" evidence="2">
    <location>
        <begin position="165"/>
        <end position="287"/>
    </location>
</feature>
<reference evidence="3 4" key="1">
    <citation type="submission" date="2023-09" db="EMBL/GenBank/DDBJ databases">
        <title>Multi-omics analysis of a traditional fermented food reveals byproduct-associated fungal strains for waste-to-food upcycling.</title>
        <authorList>
            <consortium name="Lawrence Berkeley National Laboratory"/>
            <person name="Rekdal V.M."/>
            <person name="Villalobos-Escobedo J.M."/>
            <person name="Rodriguez-Valeron N."/>
            <person name="Garcia M.O."/>
            <person name="Vasquez D.P."/>
            <person name="Damayanti I."/>
            <person name="Sorensen P.M."/>
            <person name="Baidoo E.E."/>
            <person name="De Carvalho A.C."/>
            <person name="Riley R."/>
            <person name="Lipzen A."/>
            <person name="He G."/>
            <person name="Yan M."/>
            <person name="Haridas S."/>
            <person name="Daum C."/>
            <person name="Yoshinaga Y."/>
            <person name="Ng V."/>
            <person name="Grigoriev I.V."/>
            <person name="Munk R."/>
            <person name="Nuraida L."/>
            <person name="Wijaya C.H."/>
            <person name="Morales P.-C."/>
            <person name="Keasling J.D."/>
        </authorList>
    </citation>
    <scope>NUCLEOTIDE SEQUENCE [LARGE SCALE GENOMIC DNA]</scope>
    <source>
        <strain evidence="3 4">FGSC 2613</strain>
    </source>
</reference>
<dbReference type="Proteomes" id="UP001451303">
    <property type="component" value="Unassembled WGS sequence"/>
</dbReference>
<dbReference type="InterPro" id="IPR056125">
    <property type="entry name" value="DUF7708"/>
</dbReference>
<organism evidence="3 4">
    <name type="scientific">Neurospora intermedia</name>
    <dbReference type="NCBI Taxonomy" id="5142"/>
    <lineage>
        <taxon>Eukaryota</taxon>
        <taxon>Fungi</taxon>
        <taxon>Dikarya</taxon>
        <taxon>Ascomycota</taxon>
        <taxon>Pezizomycotina</taxon>
        <taxon>Sordariomycetes</taxon>
        <taxon>Sordariomycetidae</taxon>
        <taxon>Sordariales</taxon>
        <taxon>Sordariaceae</taxon>
        <taxon>Neurospora</taxon>
    </lineage>
</organism>
<accession>A0ABR3CXV4</accession>
<dbReference type="EMBL" id="JAVLET010000018">
    <property type="protein sequence ID" value="KAL0465270.1"/>
    <property type="molecule type" value="Genomic_DNA"/>
</dbReference>
<sequence>MAPAAKDISTALAIPPSAALPISLPELSRAGVTPEISLLVRRFSNKAAVEQPGSIPIQAMDAVVRRETDAQRKDQQRIVEWWRWLDFTMCSTNVNDVFPALEVQSRDLIHTWRRLSKSFRNGGFAVVQAENTMKAKKLKGFGMLKERFHSLIQTLDDHKYMFAIIPQGDRYVSLFTGVVSFITKASINHIKIGEAFSIALSDVSRDLGYVRESARVSDSLKMRGLVVDFYVEVFKLLCQALGWFASRSRRTIAAFDRNFYDRHVQPFVDNIRKAMQRIRDEAQLVTQKVVQEIRDMGHELLQRTAGHESRLDSGEMSHGKLSRMGETLGFSSVQTLSSVEQQATHGTETECLGNSDIDAIDVEGESGGRREPSRFRDTSDFDLERYASAFLSRYLEDGRSDVSRNPSDAFSTLLPSEVIAKEIRIPCISFICKQQHSFASSFSAIRKNGSTGRLDPKEAGLIALLYSVITQLIYLLPDEPFSSSVVLEKDSFERLDGAMSSAPTALEIIRELAIHAPPSLIWVLDNVQNMESTTTYAHLKEFVEFLRELERKTNSAHGEGKKPFSKVCFTTDGNCVLLSRLSQRDRGMRQIDASRMAQRMPGRVLPGGADVGQLDGGKQTD</sequence>
<evidence type="ECO:0000313" key="4">
    <source>
        <dbReference type="Proteomes" id="UP001451303"/>
    </source>
</evidence>
<evidence type="ECO:0000313" key="3">
    <source>
        <dbReference type="EMBL" id="KAL0465270.1"/>
    </source>
</evidence>
<name>A0ABR3CXV4_NEUIN</name>
<evidence type="ECO:0000256" key="1">
    <source>
        <dbReference type="SAM" id="MobiDB-lite"/>
    </source>
</evidence>